<sequence length="58" mass="6724">MALTTLDLPDDALRRQLVLAWFAFTEDLVGSWVQEPTMTRDELLRLLRDVLDRLVAHS</sequence>
<proteinExistence type="predicted"/>
<evidence type="ECO:0008006" key="3">
    <source>
        <dbReference type="Google" id="ProtNLM"/>
    </source>
</evidence>
<accession>A0ABZ1B5C4</accession>
<gene>
    <name evidence="1" type="ORF">U6N30_10960</name>
</gene>
<evidence type="ECO:0000313" key="2">
    <source>
        <dbReference type="Proteomes" id="UP001324287"/>
    </source>
</evidence>
<name>A0ABZ1B5C4_9ACTN</name>
<evidence type="ECO:0000313" key="1">
    <source>
        <dbReference type="EMBL" id="WRL66012.1"/>
    </source>
</evidence>
<dbReference type="RefSeq" id="WP_324277329.1">
    <property type="nucleotide sequence ID" value="NZ_CP141261.1"/>
</dbReference>
<reference evidence="1 2" key="1">
    <citation type="submission" date="2023-12" db="EMBL/GenBank/DDBJ databases">
        <title>Blastococcus brunescens sp. nov., an actonobacterium isolated from sandstone collected in sahara desert.</title>
        <authorList>
            <person name="Gtari M."/>
            <person name="Ghodhbane F."/>
        </authorList>
    </citation>
    <scope>NUCLEOTIDE SEQUENCE [LARGE SCALE GENOMIC DNA]</scope>
    <source>
        <strain evidence="1 2">BMG 8361</strain>
    </source>
</reference>
<protein>
    <recommendedName>
        <fullName evidence="3">BetI-type transcriptional repressor C-terminal domain-containing protein</fullName>
    </recommendedName>
</protein>
<dbReference type="Proteomes" id="UP001324287">
    <property type="component" value="Chromosome"/>
</dbReference>
<organism evidence="1 2">
    <name type="scientific">Blastococcus brunescens</name>
    <dbReference type="NCBI Taxonomy" id="1564165"/>
    <lineage>
        <taxon>Bacteria</taxon>
        <taxon>Bacillati</taxon>
        <taxon>Actinomycetota</taxon>
        <taxon>Actinomycetes</taxon>
        <taxon>Geodermatophilales</taxon>
        <taxon>Geodermatophilaceae</taxon>
        <taxon>Blastococcus</taxon>
    </lineage>
</organism>
<keyword evidence="2" id="KW-1185">Reference proteome</keyword>
<dbReference type="EMBL" id="CP141261">
    <property type="protein sequence ID" value="WRL66012.1"/>
    <property type="molecule type" value="Genomic_DNA"/>
</dbReference>